<proteinExistence type="predicted"/>
<evidence type="ECO:0000256" key="1">
    <source>
        <dbReference type="SAM" id="SignalP"/>
    </source>
</evidence>
<name>A0ABR4Q6D2_9CEST</name>
<feature type="domain" description="DUF5727" evidence="2">
    <location>
        <begin position="58"/>
        <end position="173"/>
    </location>
</feature>
<evidence type="ECO:0000259" key="2">
    <source>
        <dbReference type="Pfam" id="PF18997"/>
    </source>
</evidence>
<feature type="chain" id="PRO_5045031951" description="DUF5727 domain-containing protein" evidence="1">
    <location>
        <begin position="29"/>
        <end position="241"/>
    </location>
</feature>
<evidence type="ECO:0000313" key="4">
    <source>
        <dbReference type="EMBL" id="KAL5105238.1"/>
    </source>
</evidence>
<sequence>MSAFPFNSSFTGTMTVLFLRCISQVSNAIVLPQYTDCMDKQICTHSLTHLLACLSCLTDGVDLKTSFPISRFVKGSQSFKVDLAVQGAGSDAPADFWINGVLQCSWDGIKLKTSNGSFCVDLVRDEHANLRVFHGVFSTKTDVSHESFRFDGQTSSLVVFIDYSQSEMSKHIANYMTARLCTRESPETAECNGAAAIHAITALVVSVLMKAFRSTLDDQMEEHQLHCLFLLHIWCNANAHN</sequence>
<reference evidence="3 5" key="1">
    <citation type="journal article" date="2022" name="Front. Cell. Infect. Microbiol.">
        <title>The Genomes of Two Strains of Taenia crassiceps the Animal Model for the Study of Human Cysticercosis.</title>
        <authorList>
            <person name="Bobes R.J."/>
            <person name="Estrada K."/>
            <person name="Rios-Valencia D.G."/>
            <person name="Calderon-Gallegos A."/>
            <person name="de la Torre P."/>
            <person name="Carrero J.C."/>
            <person name="Sanchez-Flores A."/>
            <person name="Laclette J.P."/>
        </authorList>
    </citation>
    <scope>NUCLEOTIDE SEQUENCE [LARGE SCALE GENOMIC DNA]</scope>
    <source>
        <strain evidence="3">WFUcys</strain>
    </source>
</reference>
<accession>A0ABR4Q6D2</accession>
<evidence type="ECO:0000313" key="3">
    <source>
        <dbReference type="EMBL" id="KAL5105180.1"/>
    </source>
</evidence>
<dbReference type="InterPro" id="IPR043785">
    <property type="entry name" value="DUF5727"/>
</dbReference>
<comment type="caution">
    <text evidence="3">The sequence shown here is derived from an EMBL/GenBank/DDBJ whole genome shotgun (WGS) entry which is preliminary data.</text>
</comment>
<protein>
    <recommendedName>
        <fullName evidence="2">DUF5727 domain-containing protein</fullName>
    </recommendedName>
</protein>
<dbReference type="Pfam" id="PF18997">
    <property type="entry name" value="DUF5727"/>
    <property type="match status" value="1"/>
</dbReference>
<reference evidence="3" key="2">
    <citation type="submission" date="2024-12" db="EMBL/GenBank/DDBJ databases">
        <authorList>
            <person name="Estrada K."/>
            <person name="Bobes R.J."/>
            <person name="Sanchez-Flores A."/>
            <person name="Laclette J.P."/>
        </authorList>
    </citation>
    <scope>NUCLEOTIDE SEQUENCE</scope>
    <source>
        <strain evidence="3">WFUcys</strain>
        <tissue evidence="3">Peritoneal cavity of infected mice</tissue>
    </source>
</reference>
<keyword evidence="1" id="KW-0732">Signal</keyword>
<evidence type="ECO:0000313" key="5">
    <source>
        <dbReference type="Proteomes" id="UP001651158"/>
    </source>
</evidence>
<dbReference type="EMBL" id="JAKROA010000009">
    <property type="protein sequence ID" value="KAL5105180.1"/>
    <property type="molecule type" value="Genomic_DNA"/>
</dbReference>
<dbReference type="Proteomes" id="UP001651158">
    <property type="component" value="Unassembled WGS sequence"/>
</dbReference>
<organism evidence="3 5">
    <name type="scientific">Taenia crassiceps</name>
    <dbReference type="NCBI Taxonomy" id="6207"/>
    <lineage>
        <taxon>Eukaryota</taxon>
        <taxon>Metazoa</taxon>
        <taxon>Spiralia</taxon>
        <taxon>Lophotrochozoa</taxon>
        <taxon>Platyhelminthes</taxon>
        <taxon>Cestoda</taxon>
        <taxon>Eucestoda</taxon>
        <taxon>Cyclophyllidea</taxon>
        <taxon>Taeniidae</taxon>
        <taxon>Taenia</taxon>
    </lineage>
</organism>
<dbReference type="EMBL" id="JAKROA010000009">
    <property type="protein sequence ID" value="KAL5105238.1"/>
    <property type="molecule type" value="Genomic_DNA"/>
</dbReference>
<keyword evidence="5" id="KW-1185">Reference proteome</keyword>
<gene>
    <name evidence="3" type="ORF">TcWFU_004667</name>
    <name evidence="4" type="ORF">TcWFU_006410</name>
</gene>
<feature type="signal peptide" evidence="1">
    <location>
        <begin position="1"/>
        <end position="28"/>
    </location>
</feature>